<dbReference type="OrthoDB" id="227825at2157"/>
<dbReference type="AlphaFoldDB" id="A0A1H3W9J3"/>
<dbReference type="Proteomes" id="UP000236755">
    <property type="component" value="Unassembled WGS sequence"/>
</dbReference>
<accession>A0A1H3W9J3</accession>
<evidence type="ECO:0000313" key="3">
    <source>
        <dbReference type="Proteomes" id="UP000236755"/>
    </source>
</evidence>
<sequence>MSEGERKIVDTRGKFTQVVKDGRELNDAEWTGGRILLSNKRLVLASNSGKRTIPLPKIQSLEGRTDVNQLVAKVSGYVSLQLASNDVVLVSAEDSESFERMLYRALLDRTVILARHPAVEGGVVTDAEWEKARLKIEENAVALAVADGSFVEIDLDDIGSMETNERSVNDEKRRVIEVEHSEEGTSVQTYISGAQRRCTILETLLKKGKSQTEIGVDLTERQNEVLMALYSGVSPFEIPDFLGMDVDEVEEVFDRLIELDIIEEIRVRREVALNARGRNIASEAMNDN</sequence>
<dbReference type="PANTHER" id="PTHR42201">
    <property type="entry name" value="TAXIS PROTEIN"/>
    <property type="match status" value="1"/>
</dbReference>
<dbReference type="InterPro" id="IPR007381">
    <property type="entry name" value="CheF1/F2"/>
</dbReference>
<comment type="function">
    <text evidence="1">Involved in taxis signal transduction.</text>
</comment>
<name>A0A1H3W9J3_9EURY</name>
<dbReference type="PIRSF" id="PIRSF026802">
    <property type="entry name" value="UCP026802"/>
    <property type="match status" value="1"/>
</dbReference>
<protein>
    <recommendedName>
        <fullName evidence="1">Taxis protein CheF</fullName>
    </recommendedName>
</protein>
<dbReference type="EMBL" id="FNQT01000001">
    <property type="protein sequence ID" value="SDZ83757.1"/>
    <property type="molecule type" value="Genomic_DNA"/>
</dbReference>
<keyword evidence="1" id="KW-0145">Chemotaxis</keyword>
<comment type="subunit">
    <text evidence="1">Interacts with chemotaxis (Che) proteins as well as flagella accessory (Fla) proteins.</text>
</comment>
<dbReference type="GO" id="GO:0006935">
    <property type="term" value="P:chemotaxis"/>
    <property type="evidence" value="ECO:0007669"/>
    <property type="project" value="UniProtKB-UniRule"/>
</dbReference>
<gene>
    <name evidence="2" type="ORF">SAMN04488065_0679</name>
</gene>
<evidence type="ECO:0000313" key="2">
    <source>
        <dbReference type="EMBL" id="SDZ83757.1"/>
    </source>
</evidence>
<evidence type="ECO:0000256" key="1">
    <source>
        <dbReference type="PIRNR" id="PIRNR026802"/>
    </source>
</evidence>
<proteinExistence type="predicted"/>
<dbReference type="RefSeq" id="WP_092631424.1">
    <property type="nucleotide sequence ID" value="NZ_FNQT01000001.1"/>
</dbReference>
<dbReference type="STRING" id="555874.SAMN04488065_0679"/>
<dbReference type="Pfam" id="PF04283">
    <property type="entry name" value="CheF-arch"/>
    <property type="match status" value="1"/>
</dbReference>
<keyword evidence="3" id="KW-1185">Reference proteome</keyword>
<organism evidence="2 3">
    <name type="scientific">Haloplanus vescus</name>
    <dbReference type="NCBI Taxonomy" id="555874"/>
    <lineage>
        <taxon>Archaea</taxon>
        <taxon>Methanobacteriati</taxon>
        <taxon>Methanobacteriota</taxon>
        <taxon>Stenosarchaea group</taxon>
        <taxon>Halobacteria</taxon>
        <taxon>Halobacteriales</taxon>
        <taxon>Haloferacaceae</taxon>
        <taxon>Haloplanus</taxon>
    </lineage>
</organism>
<dbReference type="PANTHER" id="PTHR42201:SF1">
    <property type="entry name" value="TAXIS PROTEIN"/>
    <property type="match status" value="1"/>
</dbReference>
<reference evidence="2 3" key="1">
    <citation type="submission" date="2016-10" db="EMBL/GenBank/DDBJ databases">
        <authorList>
            <person name="de Groot N.N."/>
        </authorList>
    </citation>
    <scope>NUCLEOTIDE SEQUENCE [LARGE SCALE GENOMIC DNA]</scope>
    <source>
        <strain evidence="2 3">CGMCC 1.8712</strain>
    </source>
</reference>